<evidence type="ECO:0000256" key="2">
    <source>
        <dbReference type="ARBA" id="ARBA00022723"/>
    </source>
</evidence>
<name>A0A8B8F9W4_9HEMI</name>
<proteinExistence type="predicted"/>
<dbReference type="RefSeq" id="XP_025407583.1">
    <property type="nucleotide sequence ID" value="XM_025551798.1"/>
</dbReference>
<protein>
    <submittedName>
        <fullName evidence="12">Zinc finger BED domain-containing protein 4-like</fullName>
    </submittedName>
</protein>
<gene>
    <name evidence="12" type="primary">LOC112681554</name>
</gene>
<dbReference type="GO" id="GO:0008270">
    <property type="term" value="F:zinc ion binding"/>
    <property type="evidence" value="ECO:0007669"/>
    <property type="project" value="UniProtKB-KW"/>
</dbReference>
<dbReference type="AlphaFoldDB" id="A0A8B8F9W4"/>
<dbReference type="InterPro" id="IPR036236">
    <property type="entry name" value="Znf_C2H2_sf"/>
</dbReference>
<keyword evidence="3 9" id="KW-0863">Zinc-finger</keyword>
<sequence length="645" mass="74124">MDKKKCETWNNFEVVDGEKAKCNFCSNTISYKGGSTANLMRHLKRKHIVQYEARKKRSIEILEKNIDELDNVSVSEPSHSNLTTITPIIKNKTASVTKTQVSIDAYTSRPMPISKSKKIDEQLGIMMAKEYQPFSLVENKEFKKFVSLLNPSYSLPSRKTITYNILLQLLENTREKVKRSLDNASYIAMSTDGWTSVNNESYVAVTVHFIDTELCVLKSHLLGCYYFELSHTAINLSTFLNNYFEEWSIVNKVKIAISDNASNITAAISSNKNWKHIPCLAHSINLIAQCGLEEIKQIHKKVKKIVEHFKRSSQAAAKLKNTQIQMNYPVLKLKQDVITRWNSTYNMFNRCLETKDPLVSTLAMIGNTEMLTASDFNLMDYYCKLFKPFKEVTIELSSEKGVSISKVIVLTNALLSHIKTMRTEKNLPLDIYSMILKMENKAENRFAGMEDNSTFAEATLIDPRFKKKGFSSETYYTRTYQNVVRKISSIIKRKRQSINQEENIVTDNEQITMSTEKKETFEIWKEFDSQVKEVTTVRTDTSDAIVELDKFLNEPLIPRKSDPLVWWKEMKRIYLNIYHLMLQRLGVPSTSVPCERTFSKAGYTQTDRLSILSCDPDHMAAAGDKSCDTYYNGVMYNPPLLTPLY</sequence>
<evidence type="ECO:0000256" key="6">
    <source>
        <dbReference type="ARBA" id="ARBA00023125"/>
    </source>
</evidence>
<evidence type="ECO:0000313" key="12">
    <source>
        <dbReference type="RefSeq" id="XP_025407583.1"/>
    </source>
</evidence>
<keyword evidence="7" id="KW-0804">Transcription</keyword>
<reference evidence="12" key="1">
    <citation type="submission" date="2025-08" db="UniProtKB">
        <authorList>
            <consortium name="RefSeq"/>
        </authorList>
    </citation>
    <scope>IDENTIFICATION</scope>
    <source>
        <tissue evidence="12">Whole body</tissue>
    </source>
</reference>
<evidence type="ECO:0000256" key="4">
    <source>
        <dbReference type="ARBA" id="ARBA00022833"/>
    </source>
</evidence>
<dbReference type="SUPFAM" id="SSF53098">
    <property type="entry name" value="Ribonuclease H-like"/>
    <property type="match status" value="1"/>
</dbReference>
<dbReference type="SUPFAM" id="SSF57667">
    <property type="entry name" value="beta-beta-alpha zinc fingers"/>
    <property type="match status" value="1"/>
</dbReference>
<dbReference type="Proteomes" id="UP000694846">
    <property type="component" value="Unplaced"/>
</dbReference>
<evidence type="ECO:0000256" key="7">
    <source>
        <dbReference type="ARBA" id="ARBA00023163"/>
    </source>
</evidence>
<keyword evidence="11" id="KW-1185">Reference proteome</keyword>
<dbReference type="GO" id="GO:0005634">
    <property type="term" value="C:nucleus"/>
    <property type="evidence" value="ECO:0007669"/>
    <property type="project" value="UniProtKB-SubCell"/>
</dbReference>
<keyword evidence="2" id="KW-0479">Metal-binding</keyword>
<dbReference type="GO" id="GO:0046983">
    <property type="term" value="F:protein dimerization activity"/>
    <property type="evidence" value="ECO:0007669"/>
    <property type="project" value="InterPro"/>
</dbReference>
<dbReference type="Pfam" id="PF05699">
    <property type="entry name" value="Dimer_Tnp_hAT"/>
    <property type="match status" value="1"/>
</dbReference>
<dbReference type="GO" id="GO:0003677">
    <property type="term" value="F:DNA binding"/>
    <property type="evidence" value="ECO:0007669"/>
    <property type="project" value="UniProtKB-KW"/>
</dbReference>
<dbReference type="PROSITE" id="PS50808">
    <property type="entry name" value="ZF_BED"/>
    <property type="match status" value="1"/>
</dbReference>
<evidence type="ECO:0000313" key="11">
    <source>
        <dbReference type="Proteomes" id="UP000694846"/>
    </source>
</evidence>
<dbReference type="InterPro" id="IPR012337">
    <property type="entry name" value="RNaseH-like_sf"/>
</dbReference>
<keyword evidence="4" id="KW-0862">Zinc</keyword>
<dbReference type="SMART" id="SM00614">
    <property type="entry name" value="ZnF_BED"/>
    <property type="match status" value="1"/>
</dbReference>
<dbReference type="InterPro" id="IPR052035">
    <property type="entry name" value="ZnF_BED_domain_contain"/>
</dbReference>
<comment type="subcellular location">
    <subcellularLocation>
        <location evidence="1">Nucleus</location>
    </subcellularLocation>
</comment>
<dbReference type="InterPro" id="IPR003656">
    <property type="entry name" value="Znf_BED"/>
</dbReference>
<evidence type="ECO:0000256" key="1">
    <source>
        <dbReference type="ARBA" id="ARBA00004123"/>
    </source>
</evidence>
<accession>A0A8B8F9W4</accession>
<evidence type="ECO:0000259" key="10">
    <source>
        <dbReference type="PROSITE" id="PS50808"/>
    </source>
</evidence>
<dbReference type="SUPFAM" id="SSF140996">
    <property type="entry name" value="Hermes dimerisation domain"/>
    <property type="match status" value="1"/>
</dbReference>
<dbReference type="OrthoDB" id="6614737at2759"/>
<organism evidence="11 12">
    <name type="scientific">Sipha flava</name>
    <name type="common">yellow sugarcane aphid</name>
    <dbReference type="NCBI Taxonomy" id="143950"/>
    <lineage>
        <taxon>Eukaryota</taxon>
        <taxon>Metazoa</taxon>
        <taxon>Ecdysozoa</taxon>
        <taxon>Arthropoda</taxon>
        <taxon>Hexapoda</taxon>
        <taxon>Insecta</taxon>
        <taxon>Pterygota</taxon>
        <taxon>Neoptera</taxon>
        <taxon>Paraneoptera</taxon>
        <taxon>Hemiptera</taxon>
        <taxon>Sternorrhyncha</taxon>
        <taxon>Aphidomorpha</taxon>
        <taxon>Aphidoidea</taxon>
        <taxon>Aphididae</taxon>
        <taxon>Sipha</taxon>
    </lineage>
</organism>
<evidence type="ECO:0000256" key="3">
    <source>
        <dbReference type="ARBA" id="ARBA00022771"/>
    </source>
</evidence>
<dbReference type="GO" id="GO:0009791">
    <property type="term" value="P:post-embryonic development"/>
    <property type="evidence" value="ECO:0007669"/>
    <property type="project" value="UniProtKB-ARBA"/>
</dbReference>
<dbReference type="InterPro" id="IPR008906">
    <property type="entry name" value="HATC_C_dom"/>
</dbReference>
<keyword evidence="6" id="KW-0238">DNA-binding</keyword>
<dbReference type="Pfam" id="PF02892">
    <property type="entry name" value="zf-BED"/>
    <property type="match status" value="1"/>
</dbReference>
<keyword evidence="5" id="KW-0805">Transcription regulation</keyword>
<evidence type="ECO:0000256" key="5">
    <source>
        <dbReference type="ARBA" id="ARBA00023015"/>
    </source>
</evidence>
<evidence type="ECO:0000256" key="9">
    <source>
        <dbReference type="PROSITE-ProRule" id="PRU00027"/>
    </source>
</evidence>
<dbReference type="GeneID" id="112681554"/>
<feature type="domain" description="BED-type" evidence="10">
    <location>
        <begin position="3"/>
        <end position="54"/>
    </location>
</feature>
<keyword evidence="8" id="KW-0539">Nucleus</keyword>
<dbReference type="PANTHER" id="PTHR46481">
    <property type="entry name" value="ZINC FINGER BED DOMAIN-CONTAINING PROTEIN 4"/>
    <property type="match status" value="1"/>
</dbReference>
<dbReference type="PANTHER" id="PTHR46481:SF10">
    <property type="entry name" value="ZINC FINGER BED DOMAIN-CONTAINING PROTEIN 39"/>
    <property type="match status" value="1"/>
</dbReference>
<evidence type="ECO:0000256" key="8">
    <source>
        <dbReference type="ARBA" id="ARBA00023242"/>
    </source>
</evidence>